<evidence type="ECO:0000259" key="1">
    <source>
        <dbReference type="PROSITE" id="PS50878"/>
    </source>
</evidence>
<comment type="caution">
    <text evidence="2">The sequence shown here is derived from an EMBL/GenBank/DDBJ whole genome shotgun (WGS) entry which is preliminary data.</text>
</comment>
<protein>
    <recommendedName>
        <fullName evidence="1">Reverse transcriptase domain-containing protein</fullName>
    </recommendedName>
</protein>
<evidence type="ECO:0000313" key="2">
    <source>
        <dbReference type="EMBL" id="GAH21990.1"/>
    </source>
</evidence>
<sequence>KKSFDYVRYVDDMVILCKSKNEVEDVKKFLDKYLSSKVDLELNKDKTTDPCSVTNSKDILDFLGEMKYGMAGLFARDSYV</sequence>
<feature type="non-terminal residue" evidence="2">
    <location>
        <position position="1"/>
    </location>
</feature>
<dbReference type="SUPFAM" id="SSF56672">
    <property type="entry name" value="DNA/RNA polymerases"/>
    <property type="match status" value="1"/>
</dbReference>
<dbReference type="InterPro" id="IPR000477">
    <property type="entry name" value="RT_dom"/>
</dbReference>
<name>X1ENV3_9ZZZZ</name>
<feature type="domain" description="Reverse transcriptase" evidence="1">
    <location>
        <begin position="1"/>
        <end position="67"/>
    </location>
</feature>
<accession>X1ENV3</accession>
<proteinExistence type="predicted"/>
<dbReference type="PROSITE" id="PS50878">
    <property type="entry name" value="RT_POL"/>
    <property type="match status" value="1"/>
</dbReference>
<gene>
    <name evidence="2" type="ORF">S01H4_66268</name>
</gene>
<dbReference type="AlphaFoldDB" id="X1ENV3"/>
<dbReference type="InterPro" id="IPR043502">
    <property type="entry name" value="DNA/RNA_pol_sf"/>
</dbReference>
<dbReference type="EMBL" id="BART01040954">
    <property type="protein sequence ID" value="GAH21990.1"/>
    <property type="molecule type" value="Genomic_DNA"/>
</dbReference>
<organism evidence="2">
    <name type="scientific">marine sediment metagenome</name>
    <dbReference type="NCBI Taxonomy" id="412755"/>
    <lineage>
        <taxon>unclassified sequences</taxon>
        <taxon>metagenomes</taxon>
        <taxon>ecological metagenomes</taxon>
    </lineage>
</organism>
<reference evidence="2" key="1">
    <citation type="journal article" date="2014" name="Front. Microbiol.">
        <title>High frequency of phylogenetically diverse reductive dehalogenase-homologous genes in deep subseafloor sedimentary metagenomes.</title>
        <authorList>
            <person name="Kawai M."/>
            <person name="Futagami T."/>
            <person name="Toyoda A."/>
            <person name="Takaki Y."/>
            <person name="Nishi S."/>
            <person name="Hori S."/>
            <person name="Arai W."/>
            <person name="Tsubouchi T."/>
            <person name="Morono Y."/>
            <person name="Uchiyama I."/>
            <person name="Ito T."/>
            <person name="Fujiyama A."/>
            <person name="Inagaki F."/>
            <person name="Takami H."/>
        </authorList>
    </citation>
    <scope>NUCLEOTIDE SEQUENCE</scope>
    <source>
        <strain evidence="2">Expedition CK06-06</strain>
    </source>
</reference>
<feature type="non-terminal residue" evidence="2">
    <location>
        <position position="80"/>
    </location>
</feature>